<name>A0AA38C2K3_TAXCH</name>
<evidence type="ECO:0000313" key="2">
    <source>
        <dbReference type="EMBL" id="KAH9288288.1"/>
    </source>
</evidence>
<dbReference type="EMBL" id="JAHRHJ020003813">
    <property type="protein sequence ID" value="KAH9288288.1"/>
    <property type="molecule type" value="Genomic_DNA"/>
</dbReference>
<sequence>MGQRDATRIAGRKPIRSRHVSPAKREPISGGSGICPKLGQQRDAWDAKSRSGRRQRRK</sequence>
<proteinExistence type="predicted"/>
<comment type="caution">
    <text evidence="2">The sequence shown here is derived from an EMBL/GenBank/DDBJ whole genome shotgun (WGS) entry which is preliminary data.</text>
</comment>
<evidence type="ECO:0000256" key="1">
    <source>
        <dbReference type="SAM" id="MobiDB-lite"/>
    </source>
</evidence>
<feature type="region of interest" description="Disordered" evidence="1">
    <location>
        <begin position="1"/>
        <end position="58"/>
    </location>
</feature>
<dbReference type="AlphaFoldDB" id="A0AA38C2K3"/>
<evidence type="ECO:0000313" key="3">
    <source>
        <dbReference type="Proteomes" id="UP000824469"/>
    </source>
</evidence>
<protein>
    <submittedName>
        <fullName evidence="2">Uncharacterized protein</fullName>
    </submittedName>
</protein>
<feature type="compositionally biased region" description="Basic residues" evidence="1">
    <location>
        <begin position="10"/>
        <end position="22"/>
    </location>
</feature>
<accession>A0AA38C2K3</accession>
<reference evidence="2 3" key="1">
    <citation type="journal article" date="2021" name="Nat. Plants">
        <title>The Taxus genome provides insights into paclitaxel biosynthesis.</title>
        <authorList>
            <person name="Xiong X."/>
            <person name="Gou J."/>
            <person name="Liao Q."/>
            <person name="Li Y."/>
            <person name="Zhou Q."/>
            <person name="Bi G."/>
            <person name="Li C."/>
            <person name="Du R."/>
            <person name="Wang X."/>
            <person name="Sun T."/>
            <person name="Guo L."/>
            <person name="Liang H."/>
            <person name="Lu P."/>
            <person name="Wu Y."/>
            <person name="Zhang Z."/>
            <person name="Ro D.K."/>
            <person name="Shang Y."/>
            <person name="Huang S."/>
            <person name="Yan J."/>
        </authorList>
    </citation>
    <scope>NUCLEOTIDE SEQUENCE [LARGE SCALE GENOMIC DNA]</scope>
    <source>
        <strain evidence="2">Ta-2019</strain>
    </source>
</reference>
<dbReference type="Proteomes" id="UP000824469">
    <property type="component" value="Unassembled WGS sequence"/>
</dbReference>
<keyword evidence="3" id="KW-1185">Reference proteome</keyword>
<organism evidence="2 3">
    <name type="scientific">Taxus chinensis</name>
    <name type="common">Chinese yew</name>
    <name type="synonym">Taxus wallichiana var. chinensis</name>
    <dbReference type="NCBI Taxonomy" id="29808"/>
    <lineage>
        <taxon>Eukaryota</taxon>
        <taxon>Viridiplantae</taxon>
        <taxon>Streptophyta</taxon>
        <taxon>Embryophyta</taxon>
        <taxon>Tracheophyta</taxon>
        <taxon>Spermatophyta</taxon>
        <taxon>Pinopsida</taxon>
        <taxon>Pinidae</taxon>
        <taxon>Conifers II</taxon>
        <taxon>Cupressales</taxon>
        <taxon>Taxaceae</taxon>
        <taxon>Taxus</taxon>
    </lineage>
</organism>
<gene>
    <name evidence="2" type="ORF">KI387_032405</name>
</gene>
<feature type="non-terminal residue" evidence="2">
    <location>
        <position position="58"/>
    </location>
</feature>